<sequence>MDRRGFFQKSGGAAAVAAAGATGMLASSPSVHAAVTSVLAENAAGNAPGLIPRPLKLHVSRQGGSTTDEWANYLVRHGVKHWLPSVPTSGGRNYWVPSDFGPVMDFAAKHGLTVECVTLPFLGSTHIDRERNPAIMMADSPQRDRDIESIQLCISAMAAAGIPAFKYNMSLLGVLTSGRIPGRGNSTYREFDASKLSDPGPTRAGIVTADSFWERIDYFLQRVMPVCDQYKIRAACHPQDPGTPPGGYQGVLENVLSQPYGMGLFKFLSLYESPYHGLNLCCGTLAEALWDPDAEIYDIVRALARTKRVFNIHLRNIEGHRDNFREVWPDEGVINYPKLIQVLAEEGFEYGIDPDHMPSSPDDSGNRQGFAQGFGYIEGVIKAVDTFSPPYPVKPTASLQVVPNVLNLRTPVGTVNTVLTVAGNADLRTWGISQVNANGVKALSYAVSGDGKSVVATFRKADIASTATGNQFNIVGSLRGAKGTLVASATVTALR</sequence>
<dbReference type="GO" id="GO:0042840">
    <property type="term" value="P:D-glucuronate catabolic process"/>
    <property type="evidence" value="ECO:0007669"/>
    <property type="project" value="TreeGrafter"/>
</dbReference>
<dbReference type="EC" id="4.2.1.8" evidence="7"/>
<reference evidence="12 13" key="1">
    <citation type="submission" date="2024-02" db="EMBL/GenBank/DDBJ databases">
        <title>Genome sequence of Aquincola sp. MAHUQ-54.</title>
        <authorList>
            <person name="Huq M.A."/>
        </authorList>
    </citation>
    <scope>NUCLEOTIDE SEQUENCE [LARGE SCALE GENOMIC DNA]</scope>
    <source>
        <strain evidence="12 13">MAHUQ-54</strain>
    </source>
</reference>
<evidence type="ECO:0000256" key="11">
    <source>
        <dbReference type="SAM" id="SignalP"/>
    </source>
</evidence>
<evidence type="ECO:0000256" key="6">
    <source>
        <dbReference type="ARBA" id="ARBA00007389"/>
    </source>
</evidence>
<dbReference type="Pfam" id="PF03786">
    <property type="entry name" value="UxuA"/>
    <property type="match status" value="1"/>
</dbReference>
<comment type="function">
    <text evidence="4">Catalyzes the dehydration of D-mannonate.</text>
</comment>
<dbReference type="PROSITE" id="PS51318">
    <property type="entry name" value="TAT"/>
    <property type="match status" value="1"/>
</dbReference>
<gene>
    <name evidence="12" type="ORF">V4F39_06370</name>
</gene>
<evidence type="ECO:0000256" key="4">
    <source>
        <dbReference type="ARBA" id="ARBA00002713"/>
    </source>
</evidence>
<keyword evidence="11" id="KW-0732">Signal</keyword>
<evidence type="ECO:0000313" key="13">
    <source>
        <dbReference type="Proteomes" id="UP001336250"/>
    </source>
</evidence>
<dbReference type="PANTHER" id="PTHR30387:SF2">
    <property type="entry name" value="MANNONATE DEHYDRATASE"/>
    <property type="match status" value="1"/>
</dbReference>
<evidence type="ECO:0000256" key="3">
    <source>
        <dbReference type="ARBA" id="ARBA00001954"/>
    </source>
</evidence>
<protein>
    <recommendedName>
        <fullName evidence="7">mannonate dehydratase</fullName>
        <ecNumber evidence="7">4.2.1.8</ecNumber>
    </recommendedName>
</protein>
<dbReference type="InterPro" id="IPR036237">
    <property type="entry name" value="Xyl_isomerase-like_sf"/>
</dbReference>
<evidence type="ECO:0000313" key="12">
    <source>
        <dbReference type="EMBL" id="MEF7613532.1"/>
    </source>
</evidence>
<name>A0AAW9QDZ4_9BURK</name>
<evidence type="ECO:0000256" key="2">
    <source>
        <dbReference type="ARBA" id="ARBA00001936"/>
    </source>
</evidence>
<dbReference type="GO" id="GO:0008198">
    <property type="term" value="F:ferrous iron binding"/>
    <property type="evidence" value="ECO:0007669"/>
    <property type="project" value="TreeGrafter"/>
</dbReference>
<comment type="cofactor">
    <cofactor evidence="2">
        <name>Mn(2+)</name>
        <dbReference type="ChEBI" id="CHEBI:29035"/>
    </cofactor>
</comment>
<dbReference type="InterPro" id="IPR006311">
    <property type="entry name" value="TAT_signal"/>
</dbReference>
<dbReference type="GO" id="GO:0030145">
    <property type="term" value="F:manganese ion binding"/>
    <property type="evidence" value="ECO:0007669"/>
    <property type="project" value="TreeGrafter"/>
</dbReference>
<evidence type="ECO:0000256" key="7">
    <source>
        <dbReference type="ARBA" id="ARBA00012927"/>
    </source>
</evidence>
<dbReference type="SUPFAM" id="SSF51658">
    <property type="entry name" value="Xylose isomerase-like"/>
    <property type="match status" value="1"/>
</dbReference>
<dbReference type="GO" id="GO:0008927">
    <property type="term" value="F:mannonate dehydratase activity"/>
    <property type="evidence" value="ECO:0007669"/>
    <property type="project" value="UniProtKB-EC"/>
</dbReference>
<dbReference type="PANTHER" id="PTHR30387">
    <property type="entry name" value="MANNONATE DEHYDRATASE"/>
    <property type="match status" value="1"/>
</dbReference>
<dbReference type="Proteomes" id="UP001336250">
    <property type="component" value="Unassembled WGS sequence"/>
</dbReference>
<evidence type="ECO:0000256" key="10">
    <source>
        <dbReference type="ARBA" id="ARBA00023239"/>
    </source>
</evidence>
<comment type="caution">
    <text evidence="12">The sequence shown here is derived from an EMBL/GenBank/DDBJ whole genome shotgun (WGS) entry which is preliminary data.</text>
</comment>
<evidence type="ECO:0000256" key="1">
    <source>
        <dbReference type="ARBA" id="ARBA00001794"/>
    </source>
</evidence>
<comment type="cofactor">
    <cofactor evidence="3">
        <name>Fe(2+)</name>
        <dbReference type="ChEBI" id="CHEBI:29033"/>
    </cofactor>
</comment>
<evidence type="ECO:0000256" key="8">
    <source>
        <dbReference type="ARBA" id="ARBA00023004"/>
    </source>
</evidence>
<accession>A0AAW9QDZ4</accession>
<dbReference type="RefSeq" id="WP_332288476.1">
    <property type="nucleotide sequence ID" value="NZ_JAZIBG010000019.1"/>
</dbReference>
<keyword evidence="9" id="KW-0464">Manganese</keyword>
<dbReference type="Gene3D" id="3.20.20.150">
    <property type="entry name" value="Divalent-metal-dependent TIM barrel enzymes"/>
    <property type="match status" value="1"/>
</dbReference>
<keyword evidence="13" id="KW-1185">Reference proteome</keyword>
<dbReference type="InterPro" id="IPR004628">
    <property type="entry name" value="Man_deHydtase"/>
</dbReference>
<dbReference type="EMBL" id="JAZIBG010000019">
    <property type="protein sequence ID" value="MEF7613532.1"/>
    <property type="molecule type" value="Genomic_DNA"/>
</dbReference>
<evidence type="ECO:0000256" key="5">
    <source>
        <dbReference type="ARBA" id="ARBA00004892"/>
    </source>
</evidence>
<feature type="signal peptide" evidence="11">
    <location>
        <begin position="1"/>
        <end position="33"/>
    </location>
</feature>
<keyword evidence="8" id="KW-0408">Iron</keyword>
<evidence type="ECO:0000256" key="9">
    <source>
        <dbReference type="ARBA" id="ARBA00023211"/>
    </source>
</evidence>
<keyword evidence="10 12" id="KW-0456">Lyase</keyword>
<comment type="catalytic activity">
    <reaction evidence="1">
        <text>D-mannonate = 2-dehydro-3-deoxy-D-gluconate + H2O</text>
        <dbReference type="Rhea" id="RHEA:20097"/>
        <dbReference type="ChEBI" id="CHEBI:15377"/>
        <dbReference type="ChEBI" id="CHEBI:17767"/>
        <dbReference type="ChEBI" id="CHEBI:57990"/>
        <dbReference type="EC" id="4.2.1.8"/>
    </reaction>
</comment>
<proteinExistence type="inferred from homology"/>
<feature type="chain" id="PRO_5043488611" description="mannonate dehydratase" evidence="11">
    <location>
        <begin position="34"/>
        <end position="495"/>
    </location>
</feature>
<comment type="similarity">
    <text evidence="6">Belongs to the mannonate dehydratase family.</text>
</comment>
<organism evidence="12 13">
    <name type="scientific">Aquincola agrisoli</name>
    <dbReference type="NCBI Taxonomy" id="3119538"/>
    <lineage>
        <taxon>Bacteria</taxon>
        <taxon>Pseudomonadati</taxon>
        <taxon>Pseudomonadota</taxon>
        <taxon>Betaproteobacteria</taxon>
        <taxon>Burkholderiales</taxon>
        <taxon>Sphaerotilaceae</taxon>
        <taxon>Aquincola</taxon>
    </lineage>
</organism>
<dbReference type="AlphaFoldDB" id="A0AAW9QDZ4"/>
<comment type="pathway">
    <text evidence="5">Carbohydrate metabolism; pentose and glucuronate interconversion.</text>
</comment>